<gene>
    <name evidence="13" type="ORF">AFM11_07255</name>
</gene>
<evidence type="ECO:0000313" key="13">
    <source>
        <dbReference type="EMBL" id="KWX25271.1"/>
    </source>
</evidence>
<evidence type="ECO:0000256" key="5">
    <source>
        <dbReference type="ARBA" id="ARBA00022692"/>
    </source>
</evidence>
<dbReference type="SUPFAM" id="SSF103473">
    <property type="entry name" value="MFS general substrate transporter"/>
    <property type="match status" value="1"/>
</dbReference>
<name>A0A132PSE4_9MYCO</name>
<evidence type="ECO:0000256" key="11">
    <source>
        <dbReference type="SAM" id="Phobius"/>
    </source>
</evidence>
<comment type="function">
    <text evidence="9">May be a proton symporter involved in the uptake of osmolytes such as proline and glycine betaine.</text>
</comment>
<keyword evidence="14" id="KW-1185">Reference proteome</keyword>
<keyword evidence="6" id="KW-0769">Symport</keyword>
<dbReference type="STRING" id="59750.AWC31_17460"/>
<evidence type="ECO:0000256" key="9">
    <source>
        <dbReference type="ARBA" id="ARBA00037295"/>
    </source>
</evidence>
<feature type="domain" description="Major facilitator superfamily (MFS) profile" evidence="12">
    <location>
        <begin position="19"/>
        <end position="436"/>
    </location>
</feature>
<comment type="subcellular location">
    <subcellularLocation>
        <location evidence="1">Cell membrane</location>
        <topology evidence="1">Multi-pass membrane protein</topology>
    </subcellularLocation>
</comment>
<dbReference type="FunFam" id="1.20.1250.20:FF:000001">
    <property type="entry name" value="Dicarboxylate MFS transporter"/>
    <property type="match status" value="1"/>
</dbReference>
<comment type="caution">
    <text evidence="13">The sequence shown here is derived from an EMBL/GenBank/DDBJ whole genome shotgun (WGS) entry which is preliminary data.</text>
</comment>
<organism evidence="13 14">
    <name type="scientific">Mycolicibacterium wolinskyi</name>
    <dbReference type="NCBI Taxonomy" id="59750"/>
    <lineage>
        <taxon>Bacteria</taxon>
        <taxon>Bacillati</taxon>
        <taxon>Actinomycetota</taxon>
        <taxon>Actinomycetes</taxon>
        <taxon>Mycobacteriales</taxon>
        <taxon>Mycobacteriaceae</taxon>
        <taxon>Mycolicibacterium</taxon>
    </lineage>
</organism>
<feature type="transmembrane region" description="Helical" evidence="11">
    <location>
        <begin position="115"/>
        <end position="135"/>
    </location>
</feature>
<dbReference type="GO" id="GO:0015293">
    <property type="term" value="F:symporter activity"/>
    <property type="evidence" value="ECO:0007669"/>
    <property type="project" value="UniProtKB-KW"/>
</dbReference>
<dbReference type="Pfam" id="PF07690">
    <property type="entry name" value="MFS_1"/>
    <property type="match status" value="1"/>
</dbReference>
<feature type="transmembrane region" description="Helical" evidence="11">
    <location>
        <begin position="244"/>
        <end position="263"/>
    </location>
</feature>
<keyword evidence="8 11" id="KW-0472">Membrane</keyword>
<dbReference type="PATRIC" id="fig|59750.3.peg.4651"/>
<evidence type="ECO:0000256" key="7">
    <source>
        <dbReference type="ARBA" id="ARBA00022989"/>
    </source>
</evidence>
<comment type="similarity">
    <text evidence="2">Belongs to the major facilitator superfamily. Metabolite:H+ Symporter (MHS) family (TC 2.A.1.6) family.</text>
</comment>
<dbReference type="InterPro" id="IPR020846">
    <property type="entry name" value="MFS_dom"/>
</dbReference>
<evidence type="ECO:0000313" key="14">
    <source>
        <dbReference type="Proteomes" id="UP000070612"/>
    </source>
</evidence>
<keyword evidence="5 11" id="KW-0812">Transmembrane</keyword>
<reference evidence="13 14" key="1">
    <citation type="submission" date="2015-07" db="EMBL/GenBank/DDBJ databases">
        <title>A draft genome sequence of Mycobacterium wolinskyi.</title>
        <authorList>
            <person name="de Man T.J."/>
            <person name="Perry K.A."/>
            <person name="Coulliette A.D."/>
            <person name="Jensen B."/>
            <person name="Toney N.C."/>
            <person name="Limbago B.M."/>
            <person name="Noble-Wang J."/>
        </authorList>
    </citation>
    <scope>NUCLEOTIDE SEQUENCE [LARGE SCALE GENOMIC DNA]</scope>
    <source>
        <strain evidence="13 14">CDC_01</strain>
    </source>
</reference>
<evidence type="ECO:0000256" key="3">
    <source>
        <dbReference type="ARBA" id="ARBA00022448"/>
    </source>
</evidence>
<feature type="transmembrane region" description="Helical" evidence="11">
    <location>
        <begin position="91"/>
        <end position="109"/>
    </location>
</feature>
<keyword evidence="3" id="KW-0813">Transport</keyword>
<dbReference type="Gene3D" id="1.20.1250.20">
    <property type="entry name" value="MFS general substrate transporter like domains"/>
    <property type="match status" value="2"/>
</dbReference>
<feature type="transmembrane region" description="Helical" evidence="11">
    <location>
        <begin position="55"/>
        <end position="79"/>
    </location>
</feature>
<dbReference type="AlphaFoldDB" id="A0A132PSE4"/>
<keyword evidence="7 11" id="KW-1133">Transmembrane helix</keyword>
<dbReference type="GO" id="GO:0005886">
    <property type="term" value="C:plasma membrane"/>
    <property type="evidence" value="ECO:0007669"/>
    <property type="project" value="UniProtKB-SubCell"/>
</dbReference>
<dbReference type="PROSITE" id="PS00217">
    <property type="entry name" value="SUGAR_TRANSPORT_2"/>
    <property type="match status" value="1"/>
</dbReference>
<dbReference type="CDD" id="cd17369">
    <property type="entry name" value="MFS_ShiA_like"/>
    <property type="match status" value="1"/>
</dbReference>
<keyword evidence="4" id="KW-1003">Cell membrane</keyword>
<feature type="transmembrane region" description="Helical" evidence="11">
    <location>
        <begin position="413"/>
        <end position="431"/>
    </location>
</feature>
<evidence type="ECO:0000256" key="4">
    <source>
        <dbReference type="ARBA" id="ARBA00022475"/>
    </source>
</evidence>
<evidence type="ECO:0000259" key="12">
    <source>
        <dbReference type="PROSITE" id="PS50850"/>
    </source>
</evidence>
<feature type="transmembrane region" description="Helical" evidence="11">
    <location>
        <begin position="314"/>
        <end position="333"/>
    </location>
</feature>
<evidence type="ECO:0000256" key="6">
    <source>
        <dbReference type="ARBA" id="ARBA00022847"/>
    </source>
</evidence>
<dbReference type="InterPro" id="IPR005828">
    <property type="entry name" value="MFS_sugar_transport-like"/>
</dbReference>
<accession>A0A132PSE4</accession>
<dbReference type="PROSITE" id="PS50850">
    <property type="entry name" value="MFS"/>
    <property type="match status" value="1"/>
</dbReference>
<evidence type="ECO:0000256" key="10">
    <source>
        <dbReference type="ARBA" id="ARBA00039918"/>
    </source>
</evidence>
<dbReference type="Proteomes" id="UP000070612">
    <property type="component" value="Unassembled WGS sequence"/>
</dbReference>
<feature type="transmembrane region" description="Helical" evidence="11">
    <location>
        <begin position="31"/>
        <end position="49"/>
    </location>
</feature>
<dbReference type="Pfam" id="PF00083">
    <property type="entry name" value="Sugar_tr"/>
    <property type="match status" value="1"/>
</dbReference>
<proteinExistence type="inferred from homology"/>
<feature type="transmembrane region" description="Helical" evidence="11">
    <location>
        <begin position="345"/>
        <end position="367"/>
    </location>
</feature>
<dbReference type="PANTHER" id="PTHR43045:SF7">
    <property type="entry name" value="MAJOR FACILITATOR SUPERFAMILY TRANSPORTER"/>
    <property type="match status" value="1"/>
</dbReference>
<dbReference type="RefSeq" id="WP_067845920.1">
    <property type="nucleotide sequence ID" value="NZ_LGTW01000003.1"/>
</dbReference>
<dbReference type="PANTHER" id="PTHR43045">
    <property type="entry name" value="SHIKIMATE TRANSPORTER"/>
    <property type="match status" value="1"/>
</dbReference>
<feature type="transmembrane region" description="Helical" evidence="11">
    <location>
        <begin position="156"/>
        <end position="178"/>
    </location>
</feature>
<feature type="transmembrane region" description="Helical" evidence="11">
    <location>
        <begin position="283"/>
        <end position="305"/>
    </location>
</feature>
<feature type="transmembrane region" description="Helical" evidence="11">
    <location>
        <begin position="379"/>
        <end position="401"/>
    </location>
</feature>
<dbReference type="InterPro" id="IPR011701">
    <property type="entry name" value="MFS"/>
</dbReference>
<protein>
    <recommendedName>
        <fullName evidence="10">Putative proline/betaine transporter</fullName>
    </recommendedName>
</protein>
<feature type="transmembrane region" description="Helical" evidence="11">
    <location>
        <begin position="190"/>
        <end position="208"/>
    </location>
</feature>
<dbReference type="EMBL" id="LGTW01000003">
    <property type="protein sequence ID" value="KWX25271.1"/>
    <property type="molecule type" value="Genomic_DNA"/>
</dbReference>
<evidence type="ECO:0000256" key="1">
    <source>
        <dbReference type="ARBA" id="ARBA00004651"/>
    </source>
</evidence>
<dbReference type="InterPro" id="IPR036259">
    <property type="entry name" value="MFS_trans_sf"/>
</dbReference>
<dbReference type="InterPro" id="IPR005829">
    <property type="entry name" value="Sugar_transporter_CS"/>
</dbReference>
<evidence type="ECO:0000256" key="2">
    <source>
        <dbReference type="ARBA" id="ARBA00008240"/>
    </source>
</evidence>
<sequence length="461" mass="49360">MADKRSPDRPASARELRKIVTASSLGTLIEWYDFYIYGSLAVVFSGMFFPEGNTAAALLVTVAAFGTGFVVRPIGAVVFGRMGDRVGRKKTFLTTLLIMGGATTLLGLLPTYEHIGLAAPLLLVLLRLLQGLAIGGEYGGAAIYIAEHAPKRRRGAVTSFLQTTATGGLVLSIGVIVSCRLIVGEEQFEAWGWRIPFLLSAVLVLFSLKVRLKMHESPVFEEMRQNGRLSQTPVKDAVAQRPTLILLLTVLFGVTAGLGVAWYTSQFYSLYFLQSILQVDFLTANLCVGIALVVATPFFVVFGWLSDRIGRPPVILTGLVLSAAGCYPLFAWVRQAAIDGDEVSMVVALILQVVLVAAIYGPVAAFLTELFPPQIRYTGLSLAYHLGTGVFGGFTPLIALSLNTSLDSAMAGLIYPIAVTAVTAVIFVVFLRRGHASPIVARAWAATDVAGTSAPTRMSPL</sequence>
<evidence type="ECO:0000256" key="8">
    <source>
        <dbReference type="ARBA" id="ARBA00023136"/>
    </source>
</evidence>